<evidence type="ECO:0000256" key="1">
    <source>
        <dbReference type="SAM" id="Phobius"/>
    </source>
</evidence>
<evidence type="ECO:0000313" key="2">
    <source>
        <dbReference type="EMBL" id="AHF17626.1"/>
    </source>
</evidence>
<sequence>MVFDEGPQQVQCWGFFLPIMLIMTNNAQLRLHKKRKIFENRRSACNYARNGFIWTGFDAVILRLPLQWQHRQGQITTVVA</sequence>
<dbReference type="Proteomes" id="UP000003586">
    <property type="component" value="Chromosome"/>
</dbReference>
<keyword evidence="3" id="KW-1185">Reference proteome</keyword>
<feature type="transmembrane region" description="Helical" evidence="1">
    <location>
        <begin position="13"/>
        <end position="31"/>
    </location>
</feature>
<organism evidence="2 3">
    <name type="scientific">Niabella soli DSM 19437</name>
    <dbReference type="NCBI Taxonomy" id="929713"/>
    <lineage>
        <taxon>Bacteria</taxon>
        <taxon>Pseudomonadati</taxon>
        <taxon>Bacteroidota</taxon>
        <taxon>Chitinophagia</taxon>
        <taxon>Chitinophagales</taxon>
        <taxon>Chitinophagaceae</taxon>
        <taxon>Niabella</taxon>
    </lineage>
</organism>
<keyword evidence="1" id="KW-0812">Transmembrane</keyword>
<reference evidence="2 3" key="1">
    <citation type="submission" date="2013-12" db="EMBL/GenBank/DDBJ databases">
        <authorList>
            <consortium name="DOE Joint Genome Institute"/>
            <person name="Eisen J."/>
            <person name="Huntemann M."/>
            <person name="Han J."/>
            <person name="Chen A."/>
            <person name="Kyrpides N."/>
            <person name="Mavromatis K."/>
            <person name="Markowitz V."/>
            <person name="Palaniappan K."/>
            <person name="Ivanova N."/>
            <person name="Schaumberg A."/>
            <person name="Pati A."/>
            <person name="Liolios K."/>
            <person name="Nordberg H.P."/>
            <person name="Cantor M.N."/>
            <person name="Hua S.X."/>
            <person name="Woyke T."/>
        </authorList>
    </citation>
    <scope>NUCLEOTIDE SEQUENCE [LARGE SCALE GENOMIC DNA]</scope>
    <source>
        <strain evidence="3">DSM 19437</strain>
    </source>
</reference>
<gene>
    <name evidence="2" type="ORF">NIASO_11335</name>
</gene>
<evidence type="ECO:0000313" key="3">
    <source>
        <dbReference type="Proteomes" id="UP000003586"/>
    </source>
</evidence>
<name>W0F8C8_9BACT</name>
<proteinExistence type="predicted"/>
<accession>W0F8C8</accession>
<dbReference type="HOGENOM" id="CLU_2586107_0_0_10"/>
<dbReference type="KEGG" id="nso:NIASO_11335"/>
<dbReference type="EMBL" id="CP007035">
    <property type="protein sequence ID" value="AHF17626.1"/>
    <property type="molecule type" value="Genomic_DNA"/>
</dbReference>
<keyword evidence="1" id="KW-1133">Transmembrane helix</keyword>
<keyword evidence="1" id="KW-0472">Membrane</keyword>
<dbReference type="AlphaFoldDB" id="W0F8C8"/>
<protein>
    <submittedName>
        <fullName evidence="2">Uncharacterized protein</fullName>
    </submittedName>
</protein>